<feature type="region of interest" description="Disordered" evidence="1">
    <location>
        <begin position="81"/>
        <end position="141"/>
    </location>
</feature>
<feature type="compositionally biased region" description="Basic and acidic residues" evidence="1">
    <location>
        <begin position="90"/>
        <end position="100"/>
    </location>
</feature>
<organism evidence="2 3">
    <name type="scientific">Ceutorhynchus assimilis</name>
    <name type="common">cabbage seed weevil</name>
    <dbReference type="NCBI Taxonomy" id="467358"/>
    <lineage>
        <taxon>Eukaryota</taxon>
        <taxon>Metazoa</taxon>
        <taxon>Ecdysozoa</taxon>
        <taxon>Arthropoda</taxon>
        <taxon>Hexapoda</taxon>
        <taxon>Insecta</taxon>
        <taxon>Pterygota</taxon>
        <taxon>Neoptera</taxon>
        <taxon>Endopterygota</taxon>
        <taxon>Coleoptera</taxon>
        <taxon>Polyphaga</taxon>
        <taxon>Cucujiformia</taxon>
        <taxon>Curculionidae</taxon>
        <taxon>Ceutorhynchinae</taxon>
        <taxon>Ceutorhynchus</taxon>
    </lineage>
</organism>
<reference evidence="2" key="1">
    <citation type="submission" date="2022-01" db="EMBL/GenBank/DDBJ databases">
        <authorList>
            <person name="King R."/>
        </authorList>
    </citation>
    <scope>NUCLEOTIDE SEQUENCE</scope>
</reference>
<feature type="compositionally biased region" description="Low complexity" evidence="1">
    <location>
        <begin position="118"/>
        <end position="127"/>
    </location>
</feature>
<dbReference type="Proteomes" id="UP001152799">
    <property type="component" value="Chromosome 5"/>
</dbReference>
<sequence length="633" mass="71242">MGGKSNSESVGGSKRLRLAVNIPEQCMKKAWPDMLRYRDIAAVRRVGLIHPEFPNKCFTHIQLSALQQAVIKAVNKMTDDGRVIQKKKGKDSDGKHDRVATKPPPPQPLPQLSGRTVGGPPTTEEGTLAQSGCENSQANADKPATYQGSFLRSKMSDTGEPGNGDVFEEAERALNIKIPEILKNLLKSCGYENEALIAGMTKATITEIEKFARTDLFQLIDEEDRAKYYGIYSKNPKIYKMLPAHQQVLLWMIEHFKKKRKSHKKEIQASAPREAPTNREGPPKKRSKTSVESSELLSDESQEEELHSENNAREITNQKPVVNRAVNLTDENALIFRNLKKWAKSKAKADLWETLQHKFDDIKIVTSLDQQEMFSKVTCFCNATYKLPKILKPGKKQKSWIYSNFHTHFMTKHFKTQTTSAFDVSTEISARPQQHSITSYLVTNDHENNPILNKKSSKVKILGNVVLSPSRAPASHSTNTLPKKLCDVYLDSRFQSATSTAFGTASGTLSEANSSDPTEDHTGLFEANDRCLDSIDESTNTSSNQLCKIDNQDMDKVPSKWKRQKYQRHERGKLIVFCKNIRIDLEALVVPELTHNLLSVKHINDKGNKVIFEKDRAIIKGKGKTKECKIRAL</sequence>
<dbReference type="OrthoDB" id="6721314at2759"/>
<feature type="region of interest" description="Disordered" evidence="1">
    <location>
        <begin position="262"/>
        <end position="318"/>
    </location>
</feature>
<accession>A0A9N9MTP8</accession>
<evidence type="ECO:0000313" key="2">
    <source>
        <dbReference type="EMBL" id="CAG9769748.1"/>
    </source>
</evidence>
<protein>
    <submittedName>
        <fullName evidence="2">Uncharacterized protein</fullName>
    </submittedName>
</protein>
<dbReference type="AlphaFoldDB" id="A0A9N9MTP8"/>
<proteinExistence type="predicted"/>
<keyword evidence="3" id="KW-1185">Reference proteome</keyword>
<feature type="compositionally biased region" description="Polar residues" evidence="1">
    <location>
        <begin position="128"/>
        <end position="139"/>
    </location>
</feature>
<evidence type="ECO:0000256" key="1">
    <source>
        <dbReference type="SAM" id="MobiDB-lite"/>
    </source>
</evidence>
<dbReference type="EMBL" id="OU892281">
    <property type="protein sequence ID" value="CAG9769748.1"/>
    <property type="molecule type" value="Genomic_DNA"/>
</dbReference>
<gene>
    <name evidence="2" type="ORF">CEUTPL_LOCUS10249</name>
</gene>
<evidence type="ECO:0000313" key="3">
    <source>
        <dbReference type="Proteomes" id="UP001152799"/>
    </source>
</evidence>
<name>A0A9N9MTP8_9CUCU</name>